<evidence type="ECO:0000313" key="2">
    <source>
        <dbReference type="Proteomes" id="UP000037237"/>
    </source>
</evidence>
<name>A0A0M0BTU2_9ARCH</name>
<dbReference type="EMBL" id="LFWU01000090">
    <property type="protein sequence ID" value="KON31775.1"/>
    <property type="molecule type" value="Genomic_DNA"/>
</dbReference>
<comment type="caution">
    <text evidence="1">The sequence shown here is derived from an EMBL/GenBank/DDBJ whole genome shotgun (WGS) entry which is preliminary data.</text>
</comment>
<evidence type="ECO:0000313" key="1">
    <source>
        <dbReference type="EMBL" id="KON31775.1"/>
    </source>
</evidence>
<protein>
    <submittedName>
        <fullName evidence="1">Uncharacterized protein</fullName>
    </submittedName>
</protein>
<reference evidence="1 2" key="1">
    <citation type="submission" date="2015-06" db="EMBL/GenBank/DDBJ databases">
        <title>New insights into the roles of widespread benthic archaea in carbon and nitrogen cycling.</title>
        <authorList>
            <person name="Lazar C.S."/>
            <person name="Baker B.J."/>
            <person name="Seitz K.W."/>
            <person name="Hyde A.S."/>
            <person name="Dick G.J."/>
            <person name="Hinrichs K.-U."/>
            <person name="Teske A.P."/>
        </authorList>
    </citation>
    <scope>NUCLEOTIDE SEQUENCE [LARGE SCALE GENOMIC DNA]</scope>
    <source>
        <strain evidence="1">SG8-32-1</strain>
    </source>
</reference>
<sequence>MNKKLLGALFSIITLAILVAPVMAMGPLKALEVGKNPNLDGFVPFGFVMLDDVGVANNVFWFNGRGEIGLGNDVSKGGGKMNNAIIADYAIVLDMQANPEEYENKWIYLSGTGGEQYGGHGMAYWVLVNYFGPVAAAGLEAEYSDGVFFKVNSVGK</sequence>
<dbReference type="Proteomes" id="UP000037237">
    <property type="component" value="Unassembled WGS sequence"/>
</dbReference>
<accession>A0A0M0BTU2</accession>
<gene>
    <name evidence="1" type="ORF">AC477_03850</name>
</gene>
<dbReference type="AlphaFoldDB" id="A0A0M0BTU2"/>
<organism evidence="1 2">
    <name type="scientific">miscellaneous Crenarchaeota group-1 archaeon SG8-32-1</name>
    <dbReference type="NCBI Taxonomy" id="1685124"/>
    <lineage>
        <taxon>Archaea</taxon>
        <taxon>Candidatus Bathyarchaeota</taxon>
        <taxon>MCG-1</taxon>
    </lineage>
</organism>
<proteinExistence type="predicted"/>